<dbReference type="Proteomes" id="UP001056455">
    <property type="component" value="Chromosome"/>
</dbReference>
<dbReference type="PIRSF" id="PIRSF028451">
    <property type="entry name" value="UCP028451"/>
    <property type="match status" value="1"/>
</dbReference>
<evidence type="ECO:0000313" key="2">
    <source>
        <dbReference type="Proteomes" id="UP001056455"/>
    </source>
</evidence>
<accession>A0ABY4YV26</accession>
<protein>
    <submittedName>
        <fullName evidence="1">DUF2461 domain-containing protein</fullName>
    </submittedName>
</protein>
<sequence length="209" mass="23350">MSFTGIPHDAADFYAELEMDNSTGFWQANRERYETSVRGPMTALLDALEDEFGPAKIFRPNRDVRFSADKSPYKTHQGGYVAAGTRSGWYAEVSADGFRLGGGCYAMDPAVLAAYRTDVDGPRGAELEKIVSRLRAAGWEVAGDRLKTAPRGWSRDHERIELLRHKTISAMRWIEDGDVVTTAALVEQVRSDWRAVRPLVEWLRPVTAA</sequence>
<dbReference type="RefSeq" id="WP_252594011.1">
    <property type="nucleotide sequence ID" value="NZ_CP099489.1"/>
</dbReference>
<proteinExistence type="predicted"/>
<name>A0ABY4YV26_9MICO</name>
<reference evidence="1" key="1">
    <citation type="submission" date="2022-06" db="EMBL/GenBank/DDBJ databases">
        <title>Ornithinimicrobium HY1793.</title>
        <authorList>
            <person name="Huang Y."/>
        </authorList>
    </citation>
    <scope>NUCLEOTIDE SEQUENCE</scope>
    <source>
        <strain evidence="1">HY1793</strain>
    </source>
</reference>
<dbReference type="PANTHER" id="PTHR36452:SF1">
    <property type="entry name" value="DUF2461 DOMAIN-CONTAINING PROTEIN"/>
    <property type="match status" value="1"/>
</dbReference>
<organism evidence="1 2">
    <name type="scientific">Ornithinimicrobium faecis</name>
    <dbReference type="NCBI Taxonomy" id="2934158"/>
    <lineage>
        <taxon>Bacteria</taxon>
        <taxon>Bacillati</taxon>
        <taxon>Actinomycetota</taxon>
        <taxon>Actinomycetes</taxon>
        <taxon>Micrococcales</taxon>
        <taxon>Ornithinimicrobiaceae</taxon>
        <taxon>Ornithinimicrobium</taxon>
    </lineage>
</organism>
<dbReference type="EMBL" id="CP099489">
    <property type="protein sequence ID" value="USQ80636.1"/>
    <property type="molecule type" value="Genomic_DNA"/>
</dbReference>
<dbReference type="Pfam" id="PF09365">
    <property type="entry name" value="DUF2461"/>
    <property type="match status" value="1"/>
</dbReference>
<dbReference type="InterPro" id="IPR015996">
    <property type="entry name" value="UCP028451"/>
</dbReference>
<dbReference type="InterPro" id="IPR012808">
    <property type="entry name" value="CHP02453"/>
</dbReference>
<dbReference type="NCBIfam" id="TIGR02453">
    <property type="entry name" value="TIGR02453 family protein"/>
    <property type="match status" value="1"/>
</dbReference>
<evidence type="ECO:0000313" key="1">
    <source>
        <dbReference type="EMBL" id="USQ80636.1"/>
    </source>
</evidence>
<gene>
    <name evidence="1" type="ORF">NF556_02965</name>
</gene>
<dbReference type="PANTHER" id="PTHR36452">
    <property type="entry name" value="CHROMOSOME 12, WHOLE GENOME SHOTGUN SEQUENCE"/>
    <property type="match status" value="1"/>
</dbReference>
<keyword evidence="2" id="KW-1185">Reference proteome</keyword>